<feature type="transmembrane region" description="Helical" evidence="6">
    <location>
        <begin position="230"/>
        <end position="250"/>
    </location>
</feature>
<evidence type="ECO:0000313" key="9">
    <source>
        <dbReference type="Proteomes" id="UP000199391"/>
    </source>
</evidence>
<comment type="subcellular location">
    <subcellularLocation>
        <location evidence="1">Cell membrane</location>
        <topology evidence="1">Multi-pass membrane protein</topology>
    </subcellularLocation>
</comment>
<sequence>MKRFFSIGRFEEAAFRLRVPILGALMALTAAMAFFALQLRMDAGFEKQMPTSHEYIQTFNQYRDDVLGANRLNVVLKARKGGIWTREGLTRLNELTQAVMFLPNINRLGVQSLWTPNTYINEITEEGFRADPVIPGTVTPERLDAATLEQVRQSAVNGGFVGTLVSKGQDSAMVIAEIAEFDAQGRKVDYVAYNARLEKDIRAKFENADFEVQIIGFAKQIGDVADGAAGVVYFCLVALLLTALAVYWYCRSLPFTLLPVACSLVSLVWQFGTLRLLGYGLDPLAVLVPFLVFAIGVSHGVQQINYIVRGIAAGMSCERASKASFRGLLVPGVLALLTAFVSFATLVMIPIPMVKELAITASIGVAYKIVTNLVMLPLAASLLKVGQGYARDAMLSQQRRARWLRPLSRAARPKTAAGIAAATLALFAWSAWYSSDRLVGTLQPGAPELRADSRYNLDAKSIADNYATGLDWLTVVLEVPPSSCERVAFGRYHDGFDTAMRNVPGVMSVSSFAGQVKIYNEGYNEGNPRMYSVPLDAANYAALGVEVGRVRGFVSKDCGMLATNLYLTDHKAETINRVIAAARAYRDGHPLQGMKVRLAAGNAGVLAAVNDEVEHSELPMMLYVYGAIVLLVLAVYRDLRAVVACCLPLTVATFIGYAFMKQLQIGLTVATLPVMVLAVGIGVDYAFYIYSRLQMHLAMGEGIETALEKSIQEIGIATIFTAITLAIGVATWSFSALKFQADMGKLLAFMFIVNLVMAMTALPAFAVLLERLFPRRGPVKLSAALQH</sequence>
<dbReference type="SUPFAM" id="SSF82866">
    <property type="entry name" value="Multidrug efflux transporter AcrB transmembrane domain"/>
    <property type="match status" value="2"/>
</dbReference>
<evidence type="ECO:0000256" key="6">
    <source>
        <dbReference type="SAM" id="Phobius"/>
    </source>
</evidence>
<dbReference type="Gene3D" id="1.20.1640.10">
    <property type="entry name" value="Multidrug efflux transporter AcrB transmembrane domain"/>
    <property type="match status" value="2"/>
</dbReference>
<keyword evidence="3 6" id="KW-0812">Transmembrane</keyword>
<keyword evidence="4 6" id="KW-1133">Transmembrane helix</keyword>
<dbReference type="Proteomes" id="UP000199391">
    <property type="component" value="Unassembled WGS sequence"/>
</dbReference>
<evidence type="ECO:0000256" key="2">
    <source>
        <dbReference type="ARBA" id="ARBA00022475"/>
    </source>
</evidence>
<keyword evidence="2" id="KW-1003">Cell membrane</keyword>
<evidence type="ECO:0000256" key="5">
    <source>
        <dbReference type="ARBA" id="ARBA00023136"/>
    </source>
</evidence>
<protein>
    <recommendedName>
        <fullName evidence="7">SSD domain-containing protein</fullName>
    </recommendedName>
</protein>
<dbReference type="Pfam" id="PF03176">
    <property type="entry name" value="MMPL"/>
    <property type="match status" value="2"/>
</dbReference>
<dbReference type="InterPro" id="IPR004869">
    <property type="entry name" value="MMPL_dom"/>
</dbReference>
<dbReference type="RefSeq" id="WP_177307664.1">
    <property type="nucleotide sequence ID" value="NZ_FPBO01000044.1"/>
</dbReference>
<dbReference type="STRING" id="1035707.SAMN05216552_104425"/>
<feature type="transmembrane region" description="Helical" evidence="6">
    <location>
        <begin position="746"/>
        <end position="769"/>
    </location>
</feature>
<dbReference type="InterPro" id="IPR000731">
    <property type="entry name" value="SSD"/>
</dbReference>
<accession>A0A1I7LZ87</accession>
<dbReference type="AlphaFoldDB" id="A0A1I7LZ87"/>
<feature type="transmembrane region" description="Helical" evidence="6">
    <location>
        <begin position="369"/>
        <end position="390"/>
    </location>
</feature>
<evidence type="ECO:0000256" key="1">
    <source>
        <dbReference type="ARBA" id="ARBA00004651"/>
    </source>
</evidence>
<dbReference type="PANTHER" id="PTHR33406:SF10">
    <property type="entry name" value="SSD DOMAIN-CONTAINING PROTEIN"/>
    <property type="match status" value="1"/>
</dbReference>
<feature type="transmembrane region" description="Helical" evidence="6">
    <location>
        <begin position="21"/>
        <end position="39"/>
    </location>
</feature>
<feature type="transmembrane region" description="Helical" evidence="6">
    <location>
        <begin position="711"/>
        <end position="734"/>
    </location>
</feature>
<dbReference type="GO" id="GO:0005886">
    <property type="term" value="C:plasma membrane"/>
    <property type="evidence" value="ECO:0007669"/>
    <property type="project" value="UniProtKB-SubCell"/>
</dbReference>
<feature type="transmembrane region" description="Helical" evidence="6">
    <location>
        <begin position="641"/>
        <end position="659"/>
    </location>
</feature>
<dbReference type="InterPro" id="IPR050545">
    <property type="entry name" value="Mycobact_MmpL"/>
</dbReference>
<evidence type="ECO:0000259" key="7">
    <source>
        <dbReference type="PROSITE" id="PS50156"/>
    </source>
</evidence>
<proteinExistence type="predicted"/>
<feature type="transmembrane region" description="Helical" evidence="6">
    <location>
        <begin position="257"/>
        <end position="278"/>
    </location>
</feature>
<feature type="transmembrane region" description="Helical" evidence="6">
    <location>
        <begin position="618"/>
        <end position="636"/>
    </location>
</feature>
<feature type="domain" description="SSD" evidence="7">
    <location>
        <begin position="264"/>
        <end position="382"/>
    </location>
</feature>
<feature type="transmembrane region" description="Helical" evidence="6">
    <location>
        <begin position="284"/>
        <end position="308"/>
    </location>
</feature>
<evidence type="ECO:0000256" key="4">
    <source>
        <dbReference type="ARBA" id="ARBA00022989"/>
    </source>
</evidence>
<name>A0A1I7LZ87_9BURK</name>
<feature type="transmembrane region" description="Helical" evidence="6">
    <location>
        <begin position="665"/>
        <end position="690"/>
    </location>
</feature>
<dbReference type="PROSITE" id="PS50156">
    <property type="entry name" value="SSD"/>
    <property type="match status" value="2"/>
</dbReference>
<evidence type="ECO:0000313" key="8">
    <source>
        <dbReference type="EMBL" id="SFV14998.1"/>
    </source>
</evidence>
<keyword evidence="5 6" id="KW-0472">Membrane</keyword>
<evidence type="ECO:0000256" key="3">
    <source>
        <dbReference type="ARBA" id="ARBA00022692"/>
    </source>
</evidence>
<feature type="transmembrane region" description="Helical" evidence="6">
    <location>
        <begin position="328"/>
        <end position="349"/>
    </location>
</feature>
<dbReference type="EMBL" id="FPBO01000044">
    <property type="protein sequence ID" value="SFV14998.1"/>
    <property type="molecule type" value="Genomic_DNA"/>
</dbReference>
<feature type="domain" description="SSD" evidence="7">
    <location>
        <begin position="633"/>
        <end position="768"/>
    </location>
</feature>
<reference evidence="9" key="1">
    <citation type="submission" date="2016-10" db="EMBL/GenBank/DDBJ databases">
        <authorList>
            <person name="Varghese N."/>
            <person name="Submissions S."/>
        </authorList>
    </citation>
    <scope>NUCLEOTIDE SEQUENCE [LARGE SCALE GENOMIC DNA]</scope>
    <source>
        <strain evidence="9">CGMCC 1.11014</strain>
    </source>
</reference>
<organism evidence="8 9">
    <name type="scientific">Pseudoduganella namucuonensis</name>
    <dbReference type="NCBI Taxonomy" id="1035707"/>
    <lineage>
        <taxon>Bacteria</taxon>
        <taxon>Pseudomonadati</taxon>
        <taxon>Pseudomonadota</taxon>
        <taxon>Betaproteobacteria</taxon>
        <taxon>Burkholderiales</taxon>
        <taxon>Oxalobacteraceae</taxon>
        <taxon>Telluria group</taxon>
        <taxon>Pseudoduganella</taxon>
    </lineage>
</organism>
<keyword evidence="9" id="KW-1185">Reference proteome</keyword>
<dbReference type="PANTHER" id="PTHR33406">
    <property type="entry name" value="MEMBRANE PROTEIN MJ1562-RELATED"/>
    <property type="match status" value="1"/>
</dbReference>
<gene>
    <name evidence="8" type="ORF">SAMN05216552_104425</name>
</gene>
<feature type="transmembrane region" description="Helical" evidence="6">
    <location>
        <begin position="411"/>
        <end position="432"/>
    </location>
</feature>